<dbReference type="InterPro" id="IPR007451">
    <property type="entry name" value="HflD"/>
</dbReference>
<comment type="caution">
    <text evidence="5">The sequence shown here is derived from an EMBL/GenBank/DDBJ whole genome shotgun (WGS) entry which is preliminary data.</text>
</comment>
<evidence type="ECO:0000256" key="1">
    <source>
        <dbReference type="ARBA" id="ARBA00022475"/>
    </source>
</evidence>
<proteinExistence type="inferred from homology"/>
<dbReference type="PANTHER" id="PTHR38100">
    <property type="entry name" value="HIGH FREQUENCY LYSOGENIZATION PROTEIN HFLD"/>
    <property type="match status" value="1"/>
</dbReference>
<protein>
    <recommendedName>
        <fullName evidence="4">High frequency lysogenization protein HflD homolog</fullName>
    </recommendedName>
</protein>
<keyword evidence="1 4" id="KW-1003">Cell membrane</keyword>
<dbReference type="NCBIfam" id="NF001246">
    <property type="entry name" value="PRK00218.1-2"/>
    <property type="match status" value="1"/>
</dbReference>
<evidence type="ECO:0000313" key="5">
    <source>
        <dbReference type="EMBL" id="OOV87826.1"/>
    </source>
</evidence>
<comment type="similarity">
    <text evidence="4">Belongs to the HflD family.</text>
</comment>
<accession>A0A1T1HDC8</accession>
<dbReference type="STRING" id="966.BTA35_0207445"/>
<sequence length="208" mass="23193">MSSNRQDQEQALALAGVFQAAALVHQLANKGMVAQDSFETSISSILETDPVNTLAVYGGSPQGLALGVKTLRGFINKDADTSAHVLRYAMSILYLEKRLRKDDQMLQAIGQRLEQVKMQSHHFSNTHENVIANIASLYQDTISTFSFRIQVQGEPNILRQANNAEKVRALLFAGIRSAILWHQLGGRRWRLLLGRKKILRALDDLSQP</sequence>
<dbReference type="GO" id="GO:0005886">
    <property type="term" value="C:plasma membrane"/>
    <property type="evidence" value="ECO:0007669"/>
    <property type="project" value="UniProtKB-SubCell"/>
</dbReference>
<dbReference type="PANTHER" id="PTHR38100:SF1">
    <property type="entry name" value="HIGH FREQUENCY LYSOGENIZATION PROTEIN HFLD"/>
    <property type="match status" value="1"/>
</dbReference>
<dbReference type="InterPro" id="IPR035932">
    <property type="entry name" value="HflD-like_sf"/>
</dbReference>
<dbReference type="Gene3D" id="1.10.3890.10">
    <property type="entry name" value="HflD-like"/>
    <property type="match status" value="1"/>
</dbReference>
<evidence type="ECO:0000313" key="6">
    <source>
        <dbReference type="Proteomes" id="UP000190064"/>
    </source>
</evidence>
<keyword evidence="2 4" id="KW-0963">Cytoplasm</keyword>
<name>A0A1T1HDC8_OCELI</name>
<dbReference type="HAMAP" id="MF_00695">
    <property type="entry name" value="HflD_protein"/>
    <property type="match status" value="1"/>
</dbReference>
<dbReference type="SUPFAM" id="SSF101322">
    <property type="entry name" value="YcfC-like"/>
    <property type="match status" value="1"/>
</dbReference>
<dbReference type="AlphaFoldDB" id="A0A1T1HDC8"/>
<evidence type="ECO:0000256" key="4">
    <source>
        <dbReference type="HAMAP-Rule" id="MF_00695"/>
    </source>
</evidence>
<comment type="subcellular location">
    <subcellularLocation>
        <location evidence="4">Cytoplasm</location>
    </subcellularLocation>
    <subcellularLocation>
        <location evidence="4">Cell membrane</location>
        <topology evidence="4">Peripheral membrane protein</topology>
        <orientation evidence="4">Cytoplasmic side</orientation>
    </subcellularLocation>
</comment>
<dbReference type="Proteomes" id="UP000190064">
    <property type="component" value="Unassembled WGS sequence"/>
</dbReference>
<keyword evidence="6" id="KW-1185">Reference proteome</keyword>
<gene>
    <name evidence="4" type="primary">hflD</name>
    <name evidence="5" type="ORF">BTA35_0207445</name>
</gene>
<dbReference type="RefSeq" id="WP_078319176.1">
    <property type="nucleotide sequence ID" value="NZ_FXTS01000002.1"/>
</dbReference>
<reference evidence="5" key="1">
    <citation type="submission" date="2017-02" db="EMBL/GenBank/DDBJ databases">
        <title>Draft Genome Sequence of the Salt Water Bacterium Oceanospirillum linum ATCC 11336.</title>
        <authorList>
            <person name="Trachtenberg A.M."/>
            <person name="Carney J.G."/>
            <person name="Linnane J.D."/>
            <person name="Rheaume B.A."/>
            <person name="Pitts N.L."/>
            <person name="Mykles D.L."/>
            <person name="Maclea K.S."/>
        </authorList>
    </citation>
    <scope>NUCLEOTIDE SEQUENCE [LARGE SCALE GENOMIC DNA]</scope>
    <source>
        <strain evidence="5">ATCC 11336</strain>
    </source>
</reference>
<dbReference type="GO" id="GO:0005737">
    <property type="term" value="C:cytoplasm"/>
    <property type="evidence" value="ECO:0007669"/>
    <property type="project" value="UniProtKB-SubCell"/>
</dbReference>
<organism evidence="5 6">
    <name type="scientific">Oceanospirillum linum</name>
    <dbReference type="NCBI Taxonomy" id="966"/>
    <lineage>
        <taxon>Bacteria</taxon>
        <taxon>Pseudomonadati</taxon>
        <taxon>Pseudomonadota</taxon>
        <taxon>Gammaproteobacteria</taxon>
        <taxon>Oceanospirillales</taxon>
        <taxon>Oceanospirillaceae</taxon>
        <taxon>Oceanospirillum</taxon>
    </lineage>
</organism>
<evidence type="ECO:0000256" key="3">
    <source>
        <dbReference type="ARBA" id="ARBA00023136"/>
    </source>
</evidence>
<evidence type="ECO:0000256" key="2">
    <source>
        <dbReference type="ARBA" id="ARBA00022490"/>
    </source>
</evidence>
<dbReference type="Pfam" id="PF04356">
    <property type="entry name" value="DUF489"/>
    <property type="match status" value="1"/>
</dbReference>
<dbReference type="EMBL" id="MTSD02000002">
    <property type="protein sequence ID" value="OOV87826.1"/>
    <property type="molecule type" value="Genomic_DNA"/>
</dbReference>
<keyword evidence="3 4" id="KW-0472">Membrane</keyword>